<feature type="transmembrane region" description="Helical" evidence="14">
    <location>
        <begin position="52"/>
        <end position="71"/>
    </location>
</feature>
<feature type="region of interest" description="Disordered" evidence="13">
    <location>
        <begin position="207"/>
        <end position="247"/>
    </location>
</feature>
<dbReference type="InterPro" id="IPR043130">
    <property type="entry name" value="CDP-OH_PTrfase_TM_dom"/>
</dbReference>
<evidence type="ECO:0000256" key="9">
    <source>
        <dbReference type="ARBA" id="ARBA00023209"/>
    </source>
</evidence>
<gene>
    <name evidence="15" type="ORF">GCM10023258_14460</name>
</gene>
<evidence type="ECO:0000256" key="11">
    <source>
        <dbReference type="NCBIfam" id="TIGR00560"/>
    </source>
</evidence>
<dbReference type="EC" id="2.7.8.5" evidence="11"/>
<dbReference type="PANTHER" id="PTHR14269">
    <property type="entry name" value="CDP-DIACYLGLYCEROL--GLYCEROL-3-PHOSPHATE 3-PHOSPHATIDYLTRANSFERASE-RELATED"/>
    <property type="match status" value="1"/>
</dbReference>
<dbReference type="Pfam" id="PF01066">
    <property type="entry name" value="CDP-OH_P_transf"/>
    <property type="match status" value="1"/>
</dbReference>
<dbReference type="InterPro" id="IPR000462">
    <property type="entry name" value="CDP-OH_P_trans"/>
</dbReference>
<dbReference type="RefSeq" id="WP_345506790.1">
    <property type="nucleotide sequence ID" value="NZ_BAABIW010000010.1"/>
</dbReference>
<sequence length="247" mass="27061">MTKETLHRGEGPSPKPTDWNLPNALTVLRFLLVPVYAVLLFQDGGEQPWWRFWAWVVFAVAAVTDGVDGKLARRRGEITNFGKVADPIADKALTGTAFIGLSLLGVVWWWVTVVILVREIGITVLRFVVIRHGVMPAGRGGKLKTMLQTLSLGSLTLPLWVWPFGDVLTTIAYVLLGAAFVMTVVSGVDYVFKAARLRQTSERTRLRRAARAAAGAARSGGAPDASEPVRLPQPHEPTAPERTTERN</sequence>
<dbReference type="PROSITE" id="PS00379">
    <property type="entry name" value="CDP_ALCOHOL_P_TRANSF"/>
    <property type="match status" value="1"/>
</dbReference>
<keyword evidence="4 12" id="KW-0808">Transferase</keyword>
<dbReference type="PANTHER" id="PTHR14269:SF52">
    <property type="entry name" value="PHOSPHATIDYLGLYCEROPHOSPHATE SYNTHASE-RELATED"/>
    <property type="match status" value="1"/>
</dbReference>
<reference evidence="16" key="1">
    <citation type="journal article" date="2019" name="Int. J. Syst. Evol. Microbiol.">
        <title>The Global Catalogue of Microorganisms (GCM) 10K type strain sequencing project: providing services to taxonomists for standard genome sequencing and annotation.</title>
        <authorList>
            <consortium name="The Broad Institute Genomics Platform"/>
            <consortium name="The Broad Institute Genome Sequencing Center for Infectious Disease"/>
            <person name="Wu L."/>
            <person name="Ma J."/>
        </authorList>
    </citation>
    <scope>NUCLEOTIDE SEQUENCE [LARGE SCALE GENOMIC DNA]</scope>
    <source>
        <strain evidence="16">JCM 17687</strain>
    </source>
</reference>
<accession>A0ABP9J7M6</accession>
<feature type="compositionally biased region" description="Low complexity" evidence="13">
    <location>
        <begin position="211"/>
        <end position="222"/>
    </location>
</feature>
<keyword evidence="7" id="KW-0443">Lipid metabolism</keyword>
<keyword evidence="6 14" id="KW-1133">Transmembrane helix</keyword>
<comment type="subcellular location">
    <subcellularLocation>
        <location evidence="1">Membrane</location>
        <topology evidence="1">Multi-pass membrane protein</topology>
    </subcellularLocation>
</comment>
<keyword evidence="5 14" id="KW-0812">Transmembrane</keyword>
<protein>
    <recommendedName>
        <fullName evidence="11">CDP-diacylglycerol--glycerol-3-phosphate 3-phosphatidyltransferase</fullName>
        <ecNumber evidence="11">2.7.8.5</ecNumber>
    </recommendedName>
</protein>
<dbReference type="EMBL" id="BAABIW010000010">
    <property type="protein sequence ID" value="GAA5023284.1"/>
    <property type="molecule type" value="Genomic_DNA"/>
</dbReference>
<evidence type="ECO:0000256" key="1">
    <source>
        <dbReference type="ARBA" id="ARBA00004141"/>
    </source>
</evidence>
<evidence type="ECO:0000256" key="13">
    <source>
        <dbReference type="SAM" id="MobiDB-lite"/>
    </source>
</evidence>
<dbReference type="Gene3D" id="1.20.120.1760">
    <property type="match status" value="1"/>
</dbReference>
<evidence type="ECO:0000256" key="14">
    <source>
        <dbReference type="SAM" id="Phobius"/>
    </source>
</evidence>
<evidence type="ECO:0000256" key="4">
    <source>
        <dbReference type="ARBA" id="ARBA00022679"/>
    </source>
</evidence>
<comment type="caution">
    <text evidence="15">The sequence shown here is derived from an EMBL/GenBank/DDBJ whole genome shotgun (WGS) entry which is preliminary data.</text>
</comment>
<keyword evidence="16" id="KW-1185">Reference proteome</keyword>
<feature type="transmembrane region" description="Helical" evidence="14">
    <location>
        <begin position="92"/>
        <end position="110"/>
    </location>
</feature>
<feature type="transmembrane region" description="Helical" evidence="14">
    <location>
        <begin position="171"/>
        <end position="192"/>
    </location>
</feature>
<keyword evidence="10" id="KW-1208">Phospholipid metabolism</keyword>
<dbReference type="NCBIfam" id="TIGR00560">
    <property type="entry name" value="pgsA"/>
    <property type="match status" value="1"/>
</dbReference>
<feature type="transmembrane region" description="Helical" evidence="14">
    <location>
        <begin position="21"/>
        <end position="40"/>
    </location>
</feature>
<evidence type="ECO:0000313" key="15">
    <source>
        <dbReference type="EMBL" id="GAA5023284.1"/>
    </source>
</evidence>
<evidence type="ECO:0000256" key="12">
    <source>
        <dbReference type="RuleBase" id="RU003750"/>
    </source>
</evidence>
<evidence type="ECO:0000256" key="7">
    <source>
        <dbReference type="ARBA" id="ARBA00023098"/>
    </source>
</evidence>
<evidence type="ECO:0000256" key="5">
    <source>
        <dbReference type="ARBA" id="ARBA00022692"/>
    </source>
</evidence>
<evidence type="ECO:0000313" key="16">
    <source>
        <dbReference type="Proteomes" id="UP001500427"/>
    </source>
</evidence>
<feature type="compositionally biased region" description="Basic and acidic residues" evidence="13">
    <location>
        <begin position="238"/>
        <end position="247"/>
    </location>
</feature>
<name>A0ABP9J7M6_9MICO</name>
<organism evidence="15 16">
    <name type="scientific">Terrabacter aeriphilus</name>
    <dbReference type="NCBI Taxonomy" id="515662"/>
    <lineage>
        <taxon>Bacteria</taxon>
        <taxon>Bacillati</taxon>
        <taxon>Actinomycetota</taxon>
        <taxon>Actinomycetes</taxon>
        <taxon>Micrococcales</taxon>
        <taxon>Intrasporangiaceae</taxon>
        <taxon>Terrabacter</taxon>
    </lineage>
</organism>
<evidence type="ECO:0000256" key="8">
    <source>
        <dbReference type="ARBA" id="ARBA00023136"/>
    </source>
</evidence>
<evidence type="ECO:0000256" key="10">
    <source>
        <dbReference type="ARBA" id="ARBA00023264"/>
    </source>
</evidence>
<dbReference type="InterPro" id="IPR048254">
    <property type="entry name" value="CDP_ALCOHOL_P_TRANSF_CS"/>
</dbReference>
<evidence type="ECO:0000256" key="3">
    <source>
        <dbReference type="ARBA" id="ARBA00022516"/>
    </source>
</evidence>
<keyword evidence="3" id="KW-0444">Lipid biosynthesis</keyword>
<proteinExistence type="inferred from homology"/>
<comment type="similarity">
    <text evidence="2 12">Belongs to the CDP-alcohol phosphatidyltransferase class-I family.</text>
</comment>
<dbReference type="InterPro" id="IPR050324">
    <property type="entry name" value="CDP-alcohol_PTase-I"/>
</dbReference>
<keyword evidence="9" id="KW-0594">Phospholipid biosynthesis</keyword>
<evidence type="ECO:0000256" key="6">
    <source>
        <dbReference type="ARBA" id="ARBA00022989"/>
    </source>
</evidence>
<evidence type="ECO:0000256" key="2">
    <source>
        <dbReference type="ARBA" id="ARBA00010441"/>
    </source>
</evidence>
<keyword evidence="8 14" id="KW-0472">Membrane</keyword>
<dbReference type="Proteomes" id="UP001500427">
    <property type="component" value="Unassembled WGS sequence"/>
</dbReference>
<dbReference type="InterPro" id="IPR004570">
    <property type="entry name" value="Phosphatidylglycerol_P_synth"/>
</dbReference>